<dbReference type="SUPFAM" id="SSF52113">
    <property type="entry name" value="BRCT domain"/>
    <property type="match status" value="1"/>
</dbReference>
<evidence type="ECO:0000256" key="1">
    <source>
        <dbReference type="SAM" id="MobiDB-lite"/>
    </source>
</evidence>
<evidence type="ECO:0000313" key="3">
    <source>
        <dbReference type="EMBL" id="KAF6003622.1"/>
    </source>
</evidence>
<dbReference type="InterPro" id="IPR036420">
    <property type="entry name" value="BRCT_dom_sf"/>
</dbReference>
<dbReference type="AlphaFoldDB" id="A0A7J7IKH6"/>
<feature type="region of interest" description="Disordered" evidence="1">
    <location>
        <begin position="364"/>
        <end position="446"/>
    </location>
</feature>
<dbReference type="Pfam" id="PF16496">
    <property type="entry name" value="SWIRM-assoc_2"/>
    <property type="match status" value="1"/>
</dbReference>
<feature type="compositionally biased region" description="Low complexity" evidence="1">
    <location>
        <begin position="369"/>
        <end position="378"/>
    </location>
</feature>
<gene>
    <name evidence="3" type="primary">SMARCC2_1</name>
    <name evidence="3" type="ORF">F1559_003609</name>
</gene>
<dbReference type="EMBL" id="VWRR01000006">
    <property type="protein sequence ID" value="KAF6003622.1"/>
    <property type="molecule type" value="Genomic_DNA"/>
</dbReference>
<proteinExistence type="predicted"/>
<dbReference type="OrthoDB" id="2682at2759"/>
<dbReference type="InterPro" id="IPR049898">
    <property type="entry name" value="MARR_BRCT_CHROMO"/>
</dbReference>
<dbReference type="Proteomes" id="UP000530660">
    <property type="component" value="Unassembled WGS sequence"/>
</dbReference>
<feature type="region of interest" description="Disordered" evidence="1">
    <location>
        <begin position="460"/>
        <end position="545"/>
    </location>
</feature>
<feature type="region of interest" description="Disordered" evidence="1">
    <location>
        <begin position="1"/>
        <end position="59"/>
    </location>
</feature>
<name>A0A7J7IKH6_9RHOD</name>
<evidence type="ECO:0000313" key="4">
    <source>
        <dbReference type="Proteomes" id="UP000530660"/>
    </source>
</evidence>
<dbReference type="InterPro" id="IPR032450">
    <property type="entry name" value="SMARCC_N"/>
</dbReference>
<comment type="caution">
    <text evidence="3">The sequence shown here is derived from an EMBL/GenBank/DDBJ whole genome shotgun (WGS) entry which is preliminary data.</text>
</comment>
<feature type="compositionally biased region" description="Basic and acidic residues" evidence="1">
    <location>
        <begin position="497"/>
        <end position="522"/>
    </location>
</feature>
<sequence length="583" mass="64640">MAPSRKRRSRATSSTQENESSVVDDAKTTVSTEGGRTEREASTRNKTATAQAAQKAVANSRPKRVKVCNISLKEYEDPHQIAKFEAISAQLNAEQPEQLGFRPGDSVDVSPRALSLLTGNLLQFQERVLGQASVEPPEIRGLMTKLPHRLFQDYSSQGSLRTILECCFRFRVTRGIRRFDLHKPDMTRVFLDMLIEVQRELISRGQLRMPQFFFVAALPPEEVARLTATAEKHGASVVSSPLEATHIVYPDPPGTTEAETEGEDYCVSLKRKGNQILTHWWYFPDSYDSWIPAQEVEDPDGELHGDEENVSGVIEGKKWHVQKRFLDDVERFNEWGNENDYETIPDEEKLNIAEWRPPVIEKNDRLTLSVPSKSPSRTPSKRKVTEMTPPKPDPGVVPERLSIRPAQEESSEPMKIKLRLAPSVPENDAASSSNAVGKAAGTQAPGPITFTTEAAITADVERPTVEAGNAPRVSRPAVRPLVPDDAALRMRNVTASSRDEQLERKLAQEREALRQRRKERNDLAAAEEDALPGPSERAARDRESLAPRRIAEALGGATESEWLPTAAAAAAVAEKAPITDSCS</sequence>
<evidence type="ECO:0000259" key="2">
    <source>
        <dbReference type="PROSITE" id="PS52032"/>
    </source>
</evidence>
<keyword evidence="4" id="KW-1185">Reference proteome</keyword>
<organism evidence="3 4">
    <name type="scientific">Cyanidiococcus yangmingshanensis</name>
    <dbReference type="NCBI Taxonomy" id="2690220"/>
    <lineage>
        <taxon>Eukaryota</taxon>
        <taxon>Rhodophyta</taxon>
        <taxon>Bangiophyceae</taxon>
        <taxon>Cyanidiales</taxon>
        <taxon>Cyanidiaceae</taxon>
        <taxon>Cyanidiococcus</taxon>
    </lineage>
</organism>
<feature type="compositionally biased region" description="Low complexity" evidence="1">
    <location>
        <begin position="46"/>
        <end position="56"/>
    </location>
</feature>
<dbReference type="PROSITE" id="PS52032">
    <property type="entry name" value="MARR_BRCT_CHROMO"/>
    <property type="match status" value="1"/>
</dbReference>
<accession>A0A7J7IKH6</accession>
<protein>
    <submittedName>
        <fullName evidence="3">SWI SNF, matrix associated, actin dependent regulator of chromatin, sub c, member 2</fullName>
    </submittedName>
</protein>
<feature type="domain" description="Chromo" evidence="2">
    <location>
        <begin position="60"/>
        <end position="358"/>
    </location>
</feature>
<feature type="compositionally biased region" description="Basic residues" evidence="1">
    <location>
        <begin position="1"/>
        <end position="10"/>
    </location>
</feature>
<reference evidence="3 4" key="1">
    <citation type="journal article" date="2020" name="J. Phycol.">
        <title>Comparative genome analysis reveals Cyanidiococcus gen. nov., a new extremophilic red algal genus sister to Cyanidioschyzon (Cyanidioschyzonaceae, Rhodophyta).</title>
        <authorList>
            <person name="Liu S.-L."/>
            <person name="Chiang Y.-R."/>
            <person name="Yoon H.S."/>
            <person name="Fu H.-Y."/>
        </authorList>
    </citation>
    <scope>NUCLEOTIDE SEQUENCE [LARGE SCALE GENOMIC DNA]</scope>
    <source>
        <strain evidence="3 4">THAL066</strain>
    </source>
</reference>